<dbReference type="SUPFAM" id="SSF54427">
    <property type="entry name" value="NTF2-like"/>
    <property type="match status" value="1"/>
</dbReference>
<dbReference type="Gene3D" id="3.10.450.50">
    <property type="match status" value="1"/>
</dbReference>
<sequence length="173" mass="19074">MKRFPAVVAAMLVAAGTLAPLAASAGEEAEDAAALTRTITGLDDQVFDAYNRCDLETFAGYFSPTVEFYHDSGGATFDRDTVVSNTRKYICHKVRRERVPGTLRVYPIKNFGAIEEGEHRFCEVATGKCEGSAKFVMVWQHKDGQWQMTRVLSYGHRALTAAEKAALEMTGQK</sequence>
<keyword evidence="1" id="KW-0732">Signal</keyword>
<protein>
    <submittedName>
        <fullName evidence="3">DUF4440 domain-containing protein</fullName>
    </submittedName>
</protein>
<feature type="signal peptide" evidence="1">
    <location>
        <begin position="1"/>
        <end position="25"/>
    </location>
</feature>
<dbReference type="InterPro" id="IPR032710">
    <property type="entry name" value="NTF2-like_dom_sf"/>
</dbReference>
<dbReference type="InterPro" id="IPR027843">
    <property type="entry name" value="DUF4440"/>
</dbReference>
<dbReference type="Pfam" id="PF14534">
    <property type="entry name" value="DUF4440"/>
    <property type="match status" value="1"/>
</dbReference>
<proteinExistence type="predicted"/>
<gene>
    <name evidence="3" type="ORF">CEE60_09590</name>
</gene>
<dbReference type="EMBL" id="NIVS01000020">
    <property type="protein sequence ID" value="OWQ54151.1"/>
    <property type="molecule type" value="Genomic_DNA"/>
</dbReference>
<reference evidence="3 4" key="1">
    <citation type="submission" date="2017-06" db="EMBL/GenBank/DDBJ databases">
        <authorList>
            <person name="Kim H.J."/>
            <person name="Triplett B.A."/>
        </authorList>
    </citation>
    <scope>NUCLEOTIDE SEQUENCE [LARGE SCALE GENOMIC DNA]</scope>
    <source>
        <strain evidence="3 4">13146</strain>
    </source>
</reference>
<comment type="caution">
    <text evidence="3">The sequence shown here is derived from an EMBL/GenBank/DDBJ whole genome shotgun (WGS) entry which is preliminary data.</text>
</comment>
<dbReference type="OrthoDB" id="119951at2"/>
<dbReference type="AlphaFoldDB" id="A0A246HNF1"/>
<feature type="domain" description="DUF4440" evidence="2">
    <location>
        <begin position="39"/>
        <end position="148"/>
    </location>
</feature>
<evidence type="ECO:0000313" key="3">
    <source>
        <dbReference type="EMBL" id="OWQ54151.1"/>
    </source>
</evidence>
<evidence type="ECO:0000256" key="1">
    <source>
        <dbReference type="SAM" id="SignalP"/>
    </source>
</evidence>
<evidence type="ECO:0000313" key="4">
    <source>
        <dbReference type="Proteomes" id="UP000198157"/>
    </source>
</evidence>
<dbReference type="Proteomes" id="UP000198157">
    <property type="component" value="Unassembled WGS sequence"/>
</dbReference>
<organism evidence="3 4">
    <name type="scientific">Stenotrophomonas maltophilia</name>
    <name type="common">Pseudomonas maltophilia</name>
    <name type="synonym">Xanthomonas maltophilia</name>
    <dbReference type="NCBI Taxonomy" id="40324"/>
    <lineage>
        <taxon>Bacteria</taxon>
        <taxon>Pseudomonadati</taxon>
        <taxon>Pseudomonadota</taxon>
        <taxon>Gammaproteobacteria</taxon>
        <taxon>Lysobacterales</taxon>
        <taxon>Lysobacteraceae</taxon>
        <taxon>Stenotrophomonas</taxon>
        <taxon>Stenotrophomonas maltophilia group</taxon>
    </lineage>
</organism>
<evidence type="ECO:0000259" key="2">
    <source>
        <dbReference type="Pfam" id="PF14534"/>
    </source>
</evidence>
<feature type="chain" id="PRO_5012828835" evidence="1">
    <location>
        <begin position="26"/>
        <end position="173"/>
    </location>
</feature>
<name>A0A246HNF1_STEMA</name>
<accession>A0A246HNF1</accession>